<protein>
    <submittedName>
        <fullName evidence="1">94_t:CDS:1</fullName>
    </submittedName>
</protein>
<evidence type="ECO:0000313" key="1">
    <source>
        <dbReference type="EMBL" id="CAG8595197.1"/>
    </source>
</evidence>
<dbReference type="AlphaFoldDB" id="A0A9N9GBG7"/>
<organism evidence="1 2">
    <name type="scientific">Dentiscutata erythropus</name>
    <dbReference type="NCBI Taxonomy" id="1348616"/>
    <lineage>
        <taxon>Eukaryota</taxon>
        <taxon>Fungi</taxon>
        <taxon>Fungi incertae sedis</taxon>
        <taxon>Mucoromycota</taxon>
        <taxon>Glomeromycotina</taxon>
        <taxon>Glomeromycetes</taxon>
        <taxon>Diversisporales</taxon>
        <taxon>Gigasporaceae</taxon>
        <taxon>Dentiscutata</taxon>
    </lineage>
</organism>
<keyword evidence="2" id="KW-1185">Reference proteome</keyword>
<gene>
    <name evidence="1" type="ORF">DERYTH_LOCUS7357</name>
</gene>
<accession>A0A9N9GBG7</accession>
<sequence length="46" mass="5380">MQIKAQVVVQERARVIEEEPPSTNIEFLERRPDLNRGHQNLKPITV</sequence>
<name>A0A9N9GBG7_9GLOM</name>
<comment type="caution">
    <text evidence="1">The sequence shown here is derived from an EMBL/GenBank/DDBJ whole genome shotgun (WGS) entry which is preliminary data.</text>
</comment>
<dbReference type="Proteomes" id="UP000789405">
    <property type="component" value="Unassembled WGS sequence"/>
</dbReference>
<reference evidence="1" key="1">
    <citation type="submission" date="2021-06" db="EMBL/GenBank/DDBJ databases">
        <authorList>
            <person name="Kallberg Y."/>
            <person name="Tangrot J."/>
            <person name="Rosling A."/>
        </authorList>
    </citation>
    <scope>NUCLEOTIDE SEQUENCE</scope>
    <source>
        <strain evidence="1">MA453B</strain>
    </source>
</reference>
<evidence type="ECO:0000313" key="2">
    <source>
        <dbReference type="Proteomes" id="UP000789405"/>
    </source>
</evidence>
<dbReference type="EMBL" id="CAJVPY010003566">
    <property type="protein sequence ID" value="CAG8595197.1"/>
    <property type="molecule type" value="Genomic_DNA"/>
</dbReference>
<proteinExistence type="predicted"/>